<dbReference type="Proteomes" id="UP000263377">
    <property type="component" value="Unassembled WGS sequence"/>
</dbReference>
<feature type="region of interest" description="Disordered" evidence="8">
    <location>
        <begin position="199"/>
        <end position="236"/>
    </location>
</feature>
<evidence type="ECO:0000256" key="5">
    <source>
        <dbReference type="ARBA" id="ARBA00022989"/>
    </source>
</evidence>
<evidence type="ECO:0000256" key="2">
    <source>
        <dbReference type="ARBA" id="ARBA00010792"/>
    </source>
</evidence>
<feature type="transmembrane region" description="Helical" evidence="7">
    <location>
        <begin position="142"/>
        <end position="167"/>
    </location>
</feature>
<comment type="similarity">
    <text evidence="2 7">Belongs to the DedA family.</text>
</comment>
<evidence type="ECO:0000256" key="7">
    <source>
        <dbReference type="RuleBase" id="RU367016"/>
    </source>
</evidence>
<evidence type="ECO:0000256" key="8">
    <source>
        <dbReference type="SAM" id="MobiDB-lite"/>
    </source>
</evidence>
<evidence type="ECO:0000256" key="1">
    <source>
        <dbReference type="ARBA" id="ARBA00004651"/>
    </source>
</evidence>
<proteinExistence type="inferred from homology"/>
<organism evidence="10 11">
    <name type="scientific">Kitasatospora xanthocidica</name>
    <dbReference type="NCBI Taxonomy" id="83382"/>
    <lineage>
        <taxon>Bacteria</taxon>
        <taxon>Bacillati</taxon>
        <taxon>Actinomycetota</taxon>
        <taxon>Actinomycetes</taxon>
        <taxon>Kitasatosporales</taxon>
        <taxon>Streptomycetaceae</taxon>
        <taxon>Kitasatospora</taxon>
    </lineage>
</organism>
<evidence type="ECO:0000256" key="4">
    <source>
        <dbReference type="ARBA" id="ARBA00022692"/>
    </source>
</evidence>
<protein>
    <submittedName>
        <fullName evidence="10">DedA family protein</fullName>
    </submittedName>
</protein>
<reference evidence="10 11" key="1">
    <citation type="submission" date="2018-08" db="EMBL/GenBank/DDBJ databases">
        <title>Diversity &amp; Physiological Properties of Lignin-Decomposing Actinobacteria from Soil.</title>
        <authorList>
            <person name="Roh S.G."/>
            <person name="Kim S.B."/>
        </authorList>
    </citation>
    <scope>NUCLEOTIDE SEQUENCE [LARGE SCALE GENOMIC DNA]</scope>
    <source>
        <strain evidence="10 11">MMS17-GH009</strain>
    </source>
</reference>
<feature type="compositionally biased region" description="Basic and acidic residues" evidence="8">
    <location>
        <begin position="199"/>
        <end position="230"/>
    </location>
</feature>
<keyword evidence="6 7" id="KW-0472">Membrane</keyword>
<keyword evidence="5 7" id="KW-1133">Transmembrane helix</keyword>
<dbReference type="GO" id="GO:0005886">
    <property type="term" value="C:plasma membrane"/>
    <property type="evidence" value="ECO:0007669"/>
    <property type="project" value="UniProtKB-SubCell"/>
</dbReference>
<feature type="transmembrane region" description="Helical" evidence="7">
    <location>
        <begin position="7"/>
        <end position="25"/>
    </location>
</feature>
<comment type="caution">
    <text evidence="10">The sequence shown here is derived from an EMBL/GenBank/DDBJ whole genome shotgun (WGS) entry which is preliminary data.</text>
</comment>
<sequence length="236" mass="25745">MHSITDWLSGLSGPVVCVVVAALVFAEDALFFSFFLPGETAAVLGGFLAHQGRAPVGWLVLAVVCAAVLGDTAGYEIGRHLGPRILDTRPMRRHANRVDQAQELIRRRGPAAVFFGRFVAFFRAMVPTLAGMSRMPYRRFVLFNALGGLLWGVGFTLLGYFAGAAYARVEGTVGRVLALVIGAFVVVALAVWWFLRRRGSGEGDRTPARAQRDGEQRDGERRAEERRDSGQRGGRP</sequence>
<evidence type="ECO:0000313" key="10">
    <source>
        <dbReference type="EMBL" id="RGD57144.1"/>
    </source>
</evidence>
<evidence type="ECO:0000259" key="9">
    <source>
        <dbReference type="Pfam" id="PF09335"/>
    </source>
</evidence>
<feature type="domain" description="VTT" evidence="9">
    <location>
        <begin position="36"/>
        <end position="160"/>
    </location>
</feature>
<keyword evidence="11" id="KW-1185">Reference proteome</keyword>
<dbReference type="AlphaFoldDB" id="A0A372ZNL4"/>
<comment type="subcellular location">
    <subcellularLocation>
        <location evidence="1 7">Cell membrane</location>
        <topology evidence="1 7">Multi-pass membrane protein</topology>
    </subcellularLocation>
</comment>
<dbReference type="PANTHER" id="PTHR30353:SF0">
    <property type="entry name" value="TRANSMEMBRANE PROTEIN"/>
    <property type="match status" value="1"/>
</dbReference>
<keyword evidence="3 7" id="KW-1003">Cell membrane</keyword>
<feature type="transmembrane region" description="Helical" evidence="7">
    <location>
        <begin position="173"/>
        <end position="195"/>
    </location>
</feature>
<gene>
    <name evidence="10" type="ORF">DR950_04450</name>
</gene>
<dbReference type="InterPro" id="IPR032818">
    <property type="entry name" value="DedA-like"/>
</dbReference>
<evidence type="ECO:0000313" key="11">
    <source>
        <dbReference type="Proteomes" id="UP000263377"/>
    </source>
</evidence>
<feature type="transmembrane region" description="Helical" evidence="7">
    <location>
        <begin position="56"/>
        <end position="75"/>
    </location>
</feature>
<accession>A0A372ZNL4</accession>
<keyword evidence="4 7" id="KW-0812">Transmembrane</keyword>
<dbReference type="RefSeq" id="WP_117485925.1">
    <property type="nucleotide sequence ID" value="NZ_QVIG01000001.1"/>
</dbReference>
<dbReference type="Pfam" id="PF09335">
    <property type="entry name" value="VTT_dom"/>
    <property type="match status" value="1"/>
</dbReference>
<dbReference type="PANTHER" id="PTHR30353">
    <property type="entry name" value="INNER MEMBRANE PROTEIN DEDA-RELATED"/>
    <property type="match status" value="1"/>
</dbReference>
<dbReference type="EMBL" id="QVIG01000001">
    <property type="protein sequence ID" value="RGD57144.1"/>
    <property type="molecule type" value="Genomic_DNA"/>
</dbReference>
<name>A0A372ZNL4_9ACTN</name>
<dbReference type="InterPro" id="IPR032816">
    <property type="entry name" value="VTT_dom"/>
</dbReference>
<evidence type="ECO:0000256" key="6">
    <source>
        <dbReference type="ARBA" id="ARBA00023136"/>
    </source>
</evidence>
<evidence type="ECO:0000256" key="3">
    <source>
        <dbReference type="ARBA" id="ARBA00022475"/>
    </source>
</evidence>